<reference evidence="3 4" key="1">
    <citation type="journal article" date="2021" name="Elife">
        <title>Chloroplast acquisition without the gene transfer in kleptoplastic sea slugs, Plakobranchus ocellatus.</title>
        <authorList>
            <person name="Maeda T."/>
            <person name="Takahashi S."/>
            <person name="Yoshida T."/>
            <person name="Shimamura S."/>
            <person name="Takaki Y."/>
            <person name="Nagai Y."/>
            <person name="Toyoda A."/>
            <person name="Suzuki Y."/>
            <person name="Arimoto A."/>
            <person name="Ishii H."/>
            <person name="Satoh N."/>
            <person name="Nishiyama T."/>
            <person name="Hasebe M."/>
            <person name="Maruyama T."/>
            <person name="Minagawa J."/>
            <person name="Obokata J."/>
            <person name="Shigenobu S."/>
        </authorList>
    </citation>
    <scope>NUCLEOTIDE SEQUENCE [LARGE SCALE GENOMIC DNA]</scope>
</reference>
<proteinExistence type="predicted"/>
<accession>A0AAV3XYL3</accession>
<dbReference type="AlphaFoldDB" id="A0AAV3XYL3"/>
<dbReference type="InterPro" id="IPR001212">
    <property type="entry name" value="Somatomedin_B_dom"/>
</dbReference>
<organism evidence="3 4">
    <name type="scientific">Plakobranchus ocellatus</name>
    <dbReference type="NCBI Taxonomy" id="259542"/>
    <lineage>
        <taxon>Eukaryota</taxon>
        <taxon>Metazoa</taxon>
        <taxon>Spiralia</taxon>
        <taxon>Lophotrochozoa</taxon>
        <taxon>Mollusca</taxon>
        <taxon>Gastropoda</taxon>
        <taxon>Heterobranchia</taxon>
        <taxon>Euthyneura</taxon>
        <taxon>Panpulmonata</taxon>
        <taxon>Sacoglossa</taxon>
        <taxon>Placobranchoidea</taxon>
        <taxon>Plakobranchidae</taxon>
        <taxon>Plakobranchus</taxon>
    </lineage>
</organism>
<name>A0AAV3XYL3_9GAST</name>
<protein>
    <recommendedName>
        <fullName evidence="2">SMB domain-containing protein</fullName>
    </recommendedName>
</protein>
<dbReference type="Proteomes" id="UP000735302">
    <property type="component" value="Unassembled WGS sequence"/>
</dbReference>
<keyword evidence="1" id="KW-1015">Disulfide bond</keyword>
<feature type="domain" description="SMB" evidence="2">
    <location>
        <begin position="234"/>
        <end position="274"/>
    </location>
</feature>
<gene>
    <name evidence="3" type="ORF">PoB_000242100</name>
</gene>
<keyword evidence="4" id="KW-1185">Reference proteome</keyword>
<feature type="non-terminal residue" evidence="3">
    <location>
        <position position="1"/>
    </location>
</feature>
<dbReference type="SUPFAM" id="SSF90188">
    <property type="entry name" value="Somatomedin B domain"/>
    <property type="match status" value="1"/>
</dbReference>
<dbReference type="InterPro" id="IPR036024">
    <property type="entry name" value="Somatomedin_B-like_dom_sf"/>
</dbReference>
<evidence type="ECO:0000259" key="2">
    <source>
        <dbReference type="PROSITE" id="PS50958"/>
    </source>
</evidence>
<comment type="caution">
    <text evidence="3">The sequence shown here is derived from an EMBL/GenBank/DDBJ whole genome shotgun (WGS) entry which is preliminary data.</text>
</comment>
<dbReference type="EMBL" id="BLXT01000303">
    <property type="protein sequence ID" value="GFN75915.1"/>
    <property type="molecule type" value="Genomic_DNA"/>
</dbReference>
<evidence type="ECO:0000313" key="4">
    <source>
        <dbReference type="Proteomes" id="UP000735302"/>
    </source>
</evidence>
<evidence type="ECO:0000256" key="1">
    <source>
        <dbReference type="ARBA" id="ARBA00023157"/>
    </source>
</evidence>
<evidence type="ECO:0000313" key="3">
    <source>
        <dbReference type="EMBL" id="GFN75915.1"/>
    </source>
</evidence>
<dbReference type="PROSITE" id="PS50958">
    <property type="entry name" value="SMB_2"/>
    <property type="match status" value="1"/>
</dbReference>
<sequence>AATQTNQTYLKDLERYATTQGNEIPFSIQTSRFQLDLEKPKYKETSNLSSSAETHEEMTEQKLSHGTYTSVFVKQSEGLDRAGSANSTQKSATHIFYGLDSENSSRACVDLSLQEKTSDGLKEEAYDARTYESRAKPYSNVVTSYPVSMSNKSLPLLHLQNEVKKSLAKDGASKNETSKDDTELLKLREQLPLNKSISGNGTIVGADPNGNSFVHGHLKEIVSLSDDNDIDMALTFTCEGRCDNKISFPCSCSATCVFYGTCCENLSQDCPRVWEEGQFLFDQIRGSDFVCDADLKIYKIVSCPGLIESKEVGSSNSETPMMRIENARNNAVNTTPDTKDNTMSISTSLTEADKQIQEPIWQRLIKALTAGPFTDSKTGLTFTSKAIYDCLGMSPKTAMPWSVKLRYNSISPIKLEDVDNFQHLEEYYPEFDKNIFMAHLCMPDLIETCKPTADSEQVNLQVNSRSSDSGEPPTCSVTCGDSRFTFGSDGVCRARHIALLAIADDGLTRLCPSAVTGLAKFLVCGLESEIKNLKKADLGASSVAVMFDSTFNKSLYVVKLHMALARQSGLYFSNSEYDTIPNVRNVALLVKSLRDYRLSQTLCSEIEEKRENDFSKTIQTSSLITRLQLWMRKLDFFKSMQQLRGPIVDNQTTTTVCLSPVYDSYQVEDVDPNRLGCMDDPVYERDTDWITKFLDSPCFSHFENLQSPGANGAISLIKDRGILPQRVFFLYFLKELSFQLIKFE</sequence>